<gene>
    <name evidence="2" type="ORF">BON30_13960</name>
</gene>
<proteinExistence type="predicted"/>
<reference evidence="3" key="1">
    <citation type="submission" date="2016-11" db="EMBL/GenBank/DDBJ databases">
        <authorList>
            <person name="Shukria A."/>
            <person name="Stevens D.C."/>
        </authorList>
    </citation>
    <scope>NUCLEOTIDE SEQUENCE [LARGE SCALE GENOMIC DNA]</scope>
    <source>
        <strain evidence="3">Cbfe23</strain>
    </source>
</reference>
<keyword evidence="3" id="KW-1185">Reference proteome</keyword>
<comment type="caution">
    <text evidence="2">The sequence shown here is derived from an EMBL/GenBank/DDBJ whole genome shotgun (WGS) entry which is preliminary data.</text>
</comment>
<evidence type="ECO:0000259" key="1">
    <source>
        <dbReference type="Pfam" id="PF13304"/>
    </source>
</evidence>
<dbReference type="GO" id="GO:0005524">
    <property type="term" value="F:ATP binding"/>
    <property type="evidence" value="ECO:0007669"/>
    <property type="project" value="InterPro"/>
</dbReference>
<feature type="domain" description="ATPase AAA-type core" evidence="1">
    <location>
        <begin position="231"/>
        <end position="314"/>
    </location>
</feature>
<dbReference type="STRING" id="83449.BON30_13960"/>
<dbReference type="Proteomes" id="UP000182229">
    <property type="component" value="Unassembled WGS sequence"/>
</dbReference>
<evidence type="ECO:0000313" key="3">
    <source>
        <dbReference type="Proteomes" id="UP000182229"/>
    </source>
</evidence>
<organism evidence="2 3">
    <name type="scientific">Cystobacter ferrugineus</name>
    <dbReference type="NCBI Taxonomy" id="83449"/>
    <lineage>
        <taxon>Bacteria</taxon>
        <taxon>Pseudomonadati</taxon>
        <taxon>Myxococcota</taxon>
        <taxon>Myxococcia</taxon>
        <taxon>Myxococcales</taxon>
        <taxon>Cystobacterineae</taxon>
        <taxon>Archangiaceae</taxon>
        <taxon>Cystobacter</taxon>
    </lineage>
</organism>
<dbReference type="InterPro" id="IPR003959">
    <property type="entry name" value="ATPase_AAA_core"/>
</dbReference>
<dbReference type="AlphaFoldDB" id="A0A1L9BD61"/>
<dbReference type="Pfam" id="PF13304">
    <property type="entry name" value="AAA_21"/>
    <property type="match status" value="1"/>
</dbReference>
<dbReference type="EMBL" id="MPIN01000003">
    <property type="protein sequence ID" value="OJH40158.1"/>
    <property type="molecule type" value="Genomic_DNA"/>
</dbReference>
<protein>
    <recommendedName>
        <fullName evidence="1">ATPase AAA-type core domain-containing protein</fullName>
    </recommendedName>
</protein>
<evidence type="ECO:0000313" key="2">
    <source>
        <dbReference type="EMBL" id="OJH40158.1"/>
    </source>
</evidence>
<accession>A0A1L9BD61</accession>
<reference evidence="2 3" key="2">
    <citation type="submission" date="2016-12" db="EMBL/GenBank/DDBJ databases">
        <title>Draft Genome Sequence of Cystobacter ferrugineus Strain Cbfe23.</title>
        <authorList>
            <person name="Akbar S."/>
            <person name="Dowd S.E."/>
            <person name="Stevens D.C."/>
        </authorList>
    </citation>
    <scope>NUCLEOTIDE SEQUENCE [LARGE SCALE GENOMIC DNA]</scope>
    <source>
        <strain evidence="2 3">Cbfe23</strain>
    </source>
</reference>
<sequence length="386" mass="43306">MRLLPLLADSMGTEDSAPLDLSGPAARRNTYADLRWKGVPEDEEDAPVEMSIELEWRDAPELARAEFVFDMEPTWKRLIIKRFAFLSATGALLLRGVWRFRSEEQSSPALTYALELGDERLEVPVRFRGLIPDAPEGRTEPIWAMLRTRLLALRRSLLWLSSRTVTDRFQPRPVGPVWTMKSDGGDFGAVLASQPEVLEEVSSWFRKNLKRALEVQDLPSSLFGLHLRHTARAELDVDVLDSGEGVLKVLPVLTALALCRSPSSAAPRILAIEEPESNLHPVLQRALAEHIGTILSQDGALPCLLLETHSQHLLLGVQIQVAKGLLRPEQVQVYWVHQDEEGRSMADPIHIDETGRLQGNWPPDVYTEINDMSAELLLARRGRARP</sequence>
<name>A0A1L9BD61_9BACT</name>
<dbReference type="GO" id="GO:0016887">
    <property type="term" value="F:ATP hydrolysis activity"/>
    <property type="evidence" value="ECO:0007669"/>
    <property type="project" value="InterPro"/>
</dbReference>